<dbReference type="GO" id="GO:0008168">
    <property type="term" value="F:methyltransferase activity"/>
    <property type="evidence" value="ECO:0007669"/>
    <property type="project" value="UniProtKB-KW"/>
</dbReference>
<sequence length="353" mass="37988">MTAQHDDQSATAPAADSQPGAKMRQLTAQLYRLAKAPIPEQALRALLDDVTDTLRSLVEAGEYAPAHKLGAAAKSLRLPVRNLDLWRSLVFAGQGDPLAARESLKEELRYFPDNDAARHMLELLDSQHDHEEAAGLDPELSTVLPVIRSYTMVGLPRLKSLFALAKHACLADIPGDFAECGVAGGGSSALLAFVIRRFSRRARVLYCFDTFSGMPDPGPQDTHQGTNAQDSGWGAGTCAAPVESLYAVCRRIGVDDLIRPVPGFFKDTLPAAAASIPALAMLHMDGDWYDSTRDILVNLFDLVTPGSPIQVDDFGYWEGCDQALADFTAARGLSLSLRRIPGGVGAVFFKPVA</sequence>
<reference evidence="2 3" key="1">
    <citation type="submission" date="2020-01" db="EMBL/GenBank/DDBJ databases">
        <title>Genome sequence of Desulfovibrio aerotolerans DSM 16695(T).</title>
        <authorList>
            <person name="Karnachuk O."/>
            <person name="Avakyan M."/>
            <person name="Mardanov A."/>
            <person name="Kadnikov V."/>
            <person name="Ravin N."/>
        </authorList>
    </citation>
    <scope>NUCLEOTIDE SEQUENCE [LARGE SCALE GENOMIC DNA]</scope>
    <source>
        <strain evidence="2 3">DSM 16695</strain>
    </source>
</reference>
<protein>
    <submittedName>
        <fullName evidence="2">Macrocin O-methyltransferase</fullName>
    </submittedName>
</protein>
<keyword evidence="2" id="KW-0808">Transferase</keyword>
<dbReference type="AlphaFoldDB" id="A0A7C9MH00"/>
<dbReference type="Gene3D" id="3.40.50.150">
    <property type="entry name" value="Vaccinia Virus protein VP39"/>
    <property type="match status" value="1"/>
</dbReference>
<proteinExistence type="predicted"/>
<dbReference type="Proteomes" id="UP000482487">
    <property type="component" value="Unassembled WGS sequence"/>
</dbReference>
<name>A0A7C9MH00_9BACT</name>
<comment type="caution">
    <text evidence="2">The sequence shown here is derived from an EMBL/GenBank/DDBJ whole genome shotgun (WGS) entry which is preliminary data.</text>
</comment>
<dbReference type="RefSeq" id="WP_160962863.1">
    <property type="nucleotide sequence ID" value="NZ_WVUD01000038.1"/>
</dbReference>
<evidence type="ECO:0000313" key="2">
    <source>
        <dbReference type="EMBL" id="MYL84650.1"/>
    </source>
</evidence>
<evidence type="ECO:0000256" key="1">
    <source>
        <dbReference type="SAM" id="MobiDB-lite"/>
    </source>
</evidence>
<dbReference type="Pfam" id="PF05711">
    <property type="entry name" value="TylF"/>
    <property type="match status" value="1"/>
</dbReference>
<feature type="region of interest" description="Disordered" evidence="1">
    <location>
        <begin position="1"/>
        <end position="21"/>
    </location>
</feature>
<dbReference type="PANTHER" id="PTHR40036:SF1">
    <property type="entry name" value="MACROCIN O-METHYLTRANSFERASE"/>
    <property type="match status" value="1"/>
</dbReference>
<organism evidence="2 3">
    <name type="scientific">Solidesulfovibrio aerotolerans</name>
    <dbReference type="NCBI Taxonomy" id="295255"/>
    <lineage>
        <taxon>Bacteria</taxon>
        <taxon>Pseudomonadati</taxon>
        <taxon>Thermodesulfobacteriota</taxon>
        <taxon>Desulfovibrionia</taxon>
        <taxon>Desulfovibrionales</taxon>
        <taxon>Desulfovibrionaceae</taxon>
        <taxon>Solidesulfovibrio</taxon>
    </lineage>
</organism>
<dbReference type="OrthoDB" id="9811332at2"/>
<keyword evidence="3" id="KW-1185">Reference proteome</keyword>
<dbReference type="InterPro" id="IPR008884">
    <property type="entry name" value="TylF_MeTrfase"/>
</dbReference>
<accession>A0A7C9MH00</accession>
<dbReference type="GO" id="GO:0032259">
    <property type="term" value="P:methylation"/>
    <property type="evidence" value="ECO:0007669"/>
    <property type="project" value="UniProtKB-KW"/>
</dbReference>
<gene>
    <name evidence="2" type="ORF">GTA51_16150</name>
</gene>
<dbReference type="EMBL" id="WVUD01000038">
    <property type="protein sequence ID" value="MYL84650.1"/>
    <property type="molecule type" value="Genomic_DNA"/>
</dbReference>
<dbReference type="PANTHER" id="PTHR40036">
    <property type="entry name" value="MACROCIN O-METHYLTRANSFERASE"/>
    <property type="match status" value="1"/>
</dbReference>
<dbReference type="InterPro" id="IPR029063">
    <property type="entry name" value="SAM-dependent_MTases_sf"/>
</dbReference>
<evidence type="ECO:0000313" key="3">
    <source>
        <dbReference type="Proteomes" id="UP000482487"/>
    </source>
</evidence>
<keyword evidence="2" id="KW-0489">Methyltransferase</keyword>